<accession>A0A2P8HRY7</accession>
<feature type="domain" description="Thiamine pyrophosphate enzyme TPP-binding" evidence="2">
    <location>
        <begin position="58"/>
        <end position="205"/>
    </location>
</feature>
<dbReference type="Pfam" id="PF02775">
    <property type="entry name" value="TPP_enzyme_C"/>
    <property type="match status" value="1"/>
</dbReference>
<dbReference type="InterPro" id="IPR011766">
    <property type="entry name" value="TPP_enzyme_TPP-bd"/>
</dbReference>
<dbReference type="Gene3D" id="3.40.50.970">
    <property type="match status" value="1"/>
</dbReference>
<dbReference type="RefSeq" id="WP_106526276.1">
    <property type="nucleotide sequence ID" value="NZ_PYAW01000001.1"/>
</dbReference>
<organism evidence="3 4">
    <name type="scientific">Chitinophaga niastensis</name>
    <dbReference type="NCBI Taxonomy" id="536980"/>
    <lineage>
        <taxon>Bacteria</taxon>
        <taxon>Pseudomonadati</taxon>
        <taxon>Bacteroidota</taxon>
        <taxon>Chitinophagia</taxon>
        <taxon>Chitinophagales</taxon>
        <taxon>Chitinophagaceae</taxon>
        <taxon>Chitinophaga</taxon>
    </lineage>
</organism>
<dbReference type="PANTHER" id="PTHR48084:SF4">
    <property type="entry name" value="2-OXOGLUTARATE OXIDOREDUCTASE SUBUNIT KORB"/>
    <property type="match status" value="1"/>
</dbReference>
<dbReference type="EMBL" id="PYAW01000001">
    <property type="protein sequence ID" value="PSL49009.1"/>
    <property type="molecule type" value="Genomic_DNA"/>
</dbReference>
<dbReference type="Proteomes" id="UP000240971">
    <property type="component" value="Unassembled WGS sequence"/>
</dbReference>
<protein>
    <submittedName>
        <fullName evidence="3">2-oxoglutarate ferredoxin oxidoreductase subunit beta</fullName>
    </submittedName>
</protein>
<dbReference type="CDD" id="cd03375">
    <property type="entry name" value="TPP_OGFOR"/>
    <property type="match status" value="1"/>
</dbReference>
<dbReference type="OrthoDB" id="9775140at2"/>
<dbReference type="PANTHER" id="PTHR48084">
    <property type="entry name" value="2-OXOGLUTARATE OXIDOREDUCTASE SUBUNIT KORB-RELATED"/>
    <property type="match status" value="1"/>
</dbReference>
<evidence type="ECO:0000256" key="1">
    <source>
        <dbReference type="ARBA" id="ARBA00023002"/>
    </source>
</evidence>
<sequence>MSTATIAPQAALTPKDFATDQEVRWCPGCGDYSILKQVQTIMPTLGVPRENIVIVSGIGCSSRFPYYMNTYGMHSIHGRATAIASGLKATRPELSVWIVTGDGDGLSIGGNHTIHLLRRNFDVNIMLFNNQIYGLTKGQYSPTSEENKVTKSTPMGSIDHPFNPMALALGADATFIARSMDRDPKHLQEMLKRSHAHKGASFLEIYQNCNIFNDGAFEAFTEKSTKGDETIFVEHGKPMVFGAQRNKGIRLDGLRPVVVELGGAYRESDLWIHDENDFYKAQLLTRMFDDPRIEGHLPRPFGVFYQVNRHTYEDIMSAQLTEALAKKGPGDLDKLFAGSETWTIQ</sequence>
<reference evidence="3 4" key="1">
    <citation type="submission" date="2018-03" db="EMBL/GenBank/DDBJ databases">
        <title>Genomic Encyclopedia of Archaeal and Bacterial Type Strains, Phase II (KMG-II): from individual species to whole genera.</title>
        <authorList>
            <person name="Goeker M."/>
        </authorList>
    </citation>
    <scope>NUCLEOTIDE SEQUENCE [LARGE SCALE GENOMIC DNA]</scope>
    <source>
        <strain evidence="3 4">DSM 24859</strain>
    </source>
</reference>
<proteinExistence type="predicted"/>
<evidence type="ECO:0000313" key="3">
    <source>
        <dbReference type="EMBL" id="PSL49009.1"/>
    </source>
</evidence>
<evidence type="ECO:0000313" key="4">
    <source>
        <dbReference type="Proteomes" id="UP000240971"/>
    </source>
</evidence>
<comment type="caution">
    <text evidence="3">The sequence shown here is derived from an EMBL/GenBank/DDBJ whole genome shotgun (WGS) entry which is preliminary data.</text>
</comment>
<dbReference type="InterPro" id="IPR051457">
    <property type="entry name" value="2-oxoacid:Fd_oxidoreductase"/>
</dbReference>
<dbReference type="GO" id="GO:0044281">
    <property type="term" value="P:small molecule metabolic process"/>
    <property type="evidence" value="ECO:0007669"/>
    <property type="project" value="UniProtKB-ARBA"/>
</dbReference>
<keyword evidence="1" id="KW-0560">Oxidoreductase</keyword>
<dbReference type="GO" id="GO:0016625">
    <property type="term" value="F:oxidoreductase activity, acting on the aldehyde or oxo group of donors, iron-sulfur protein as acceptor"/>
    <property type="evidence" value="ECO:0007669"/>
    <property type="project" value="UniProtKB-ARBA"/>
</dbReference>
<evidence type="ECO:0000259" key="2">
    <source>
        <dbReference type="Pfam" id="PF02775"/>
    </source>
</evidence>
<gene>
    <name evidence="3" type="ORF">CLV51_101339</name>
</gene>
<dbReference type="GO" id="GO:0045333">
    <property type="term" value="P:cellular respiration"/>
    <property type="evidence" value="ECO:0007669"/>
    <property type="project" value="UniProtKB-ARBA"/>
</dbReference>
<keyword evidence="4" id="KW-1185">Reference proteome</keyword>
<dbReference type="InterPro" id="IPR029061">
    <property type="entry name" value="THDP-binding"/>
</dbReference>
<name>A0A2P8HRY7_CHINA</name>
<dbReference type="AlphaFoldDB" id="A0A2P8HRY7"/>
<dbReference type="GO" id="GO:0030976">
    <property type="term" value="F:thiamine pyrophosphate binding"/>
    <property type="evidence" value="ECO:0007669"/>
    <property type="project" value="InterPro"/>
</dbReference>
<dbReference type="SUPFAM" id="SSF52518">
    <property type="entry name" value="Thiamin diphosphate-binding fold (THDP-binding)"/>
    <property type="match status" value="1"/>
</dbReference>